<name>R4K0W2_CLOPA</name>
<dbReference type="GO" id="GO:0005886">
    <property type="term" value="C:plasma membrane"/>
    <property type="evidence" value="ECO:0007669"/>
    <property type="project" value="UniProtKB-SubCell"/>
</dbReference>
<dbReference type="Pfam" id="PF00122">
    <property type="entry name" value="E1-E2_ATPase"/>
    <property type="match status" value="1"/>
</dbReference>
<feature type="transmembrane region" description="Helical" evidence="10">
    <location>
        <begin position="819"/>
        <end position="837"/>
    </location>
</feature>
<dbReference type="Gene3D" id="3.40.50.1000">
    <property type="entry name" value="HAD superfamily/HAD-like"/>
    <property type="match status" value="1"/>
</dbReference>
<evidence type="ECO:0000256" key="8">
    <source>
        <dbReference type="ARBA" id="ARBA00022989"/>
    </source>
</evidence>
<comment type="similarity">
    <text evidence="2">Belongs to the cation transport ATPase (P-type) (TC 3.A.3) family. Type IIA subfamily.</text>
</comment>
<dbReference type="PRINTS" id="PR00119">
    <property type="entry name" value="CATATPASE"/>
</dbReference>
<dbReference type="NCBIfam" id="TIGR01494">
    <property type="entry name" value="ATPase_P-type"/>
    <property type="match status" value="2"/>
</dbReference>
<feature type="transmembrane region" description="Helical" evidence="10">
    <location>
        <begin position="273"/>
        <end position="299"/>
    </location>
</feature>
<keyword evidence="9 10" id="KW-0472">Membrane</keyword>
<dbReference type="Pfam" id="PF00689">
    <property type="entry name" value="Cation_ATPase_C"/>
    <property type="match status" value="1"/>
</dbReference>
<dbReference type="InterPro" id="IPR036412">
    <property type="entry name" value="HAD-like_sf"/>
</dbReference>
<evidence type="ECO:0000256" key="2">
    <source>
        <dbReference type="ARBA" id="ARBA00005675"/>
    </source>
</evidence>
<feature type="transmembrane region" description="Helical" evidence="10">
    <location>
        <begin position="858"/>
        <end position="875"/>
    </location>
</feature>
<dbReference type="InterPro" id="IPR044492">
    <property type="entry name" value="P_typ_ATPase_HD_dom"/>
</dbReference>
<dbReference type="Gene3D" id="3.40.1110.10">
    <property type="entry name" value="Calcium-transporting ATPase, cytoplasmic domain N"/>
    <property type="match status" value="1"/>
</dbReference>
<dbReference type="GO" id="GO:0005524">
    <property type="term" value="F:ATP binding"/>
    <property type="evidence" value="ECO:0007669"/>
    <property type="project" value="UniProtKB-KW"/>
</dbReference>
<dbReference type="InterPro" id="IPR023298">
    <property type="entry name" value="ATPase_P-typ_TM_dom_sf"/>
</dbReference>
<evidence type="ECO:0000256" key="1">
    <source>
        <dbReference type="ARBA" id="ARBA00004651"/>
    </source>
</evidence>
<dbReference type="PATRIC" id="fig|86416.3.peg.1799"/>
<dbReference type="SUPFAM" id="SSF81653">
    <property type="entry name" value="Calcium ATPase, transduction domain A"/>
    <property type="match status" value="1"/>
</dbReference>
<sequence length="920" mass="102004">MMKTENIFRLTVDDLFKELNSSIKGLTNSEARSKIQKYGYNEIKEVKKSSLISRFLANFTHLLAILLWIASILSFVGGMPQLGWSIVLVIIINALFSFWQEFKAEQATESLKKMLPPYVKVIRDGHQQQMLAKELVPGDLIYLEEGDHVPADARLIEAFEMRTINAALTGESEPVRRSSDVVLESQVTLLQSPNIVFMGTNVASGTGTAVVYATGMETQFGKIASLTQNIKAEQSPLQKQLTRVAKFIAYLSLVMGVFFFLLGLIMGRSLVDTFMFAIGIITANVPEGLLPTVTLALAIGVQRMAKRHALVKKLSSVETLGGATVICTDKTGTLTQNEMTVREIWTPNDYYTVSGVGYEPKGDFLIEGNKVDEKSFPDDLSLLLKIGLICNNSRIVKPSSDNPSWNIIGDPTEGSLVVLAGKAGFTREDILREYPIISQLPFDSRRKRMSSVHNAGKDVYVFTKGAPKETISVCSHIFKGKDRIEKLEKEDIQKIIEQNDKFAQAGLRVLAMAYKRMYKKDEDYKVDNTENDLVFVGLTAMMDPPRTEVEKAVKHAQKAGIKIIMITGDYGLTAESIARKIGIIKGLHPRIITGNELDKISDIDLKNELKDKEIIFARVAPEHKMKVVSALKEMGEVVAVTGDGVNDSPALKRADIGIAMGKSGTDVAREVATMVLTDDNFASIVNAIEEGRAVYDNVRKFITYIFAHLTPEAIPYILFSLFNIPLPITVMQILAIDLGTETLPALALGVELPEPGIMDRPPKSPKEKLLNFSLFFRGYILLGLINSAAVLAGYFWVLHNGGWHWGQILTADNLLSRKAATMSFLGIVIMQVANVFACRTEVASMFSIGMFTNKLLNAGVIFELALTAALIYTPFLHNIFDTYPVPFTYWLFYIPFIPILIGAEEIRKLISRKKLENIKG</sequence>
<keyword evidence="3" id="KW-1003">Cell membrane</keyword>
<feature type="transmembrane region" description="Helical" evidence="10">
    <location>
        <begin position="247"/>
        <end position="267"/>
    </location>
</feature>
<gene>
    <name evidence="12" type="ORF">Clopa_1824</name>
</gene>
<dbReference type="InterPro" id="IPR023214">
    <property type="entry name" value="HAD_sf"/>
</dbReference>
<dbReference type="InterPro" id="IPR023299">
    <property type="entry name" value="ATPase_P-typ_cyto_dom_N"/>
</dbReference>
<dbReference type="RefSeq" id="WP_015615045.1">
    <property type="nucleotide sequence ID" value="NC_021182.1"/>
</dbReference>
<dbReference type="InterPro" id="IPR050510">
    <property type="entry name" value="Cation_transp_ATPase_P-type"/>
</dbReference>
<dbReference type="InterPro" id="IPR001757">
    <property type="entry name" value="P_typ_ATPase"/>
</dbReference>
<feature type="domain" description="Cation-transporting P-type ATPase N-terminal" evidence="11">
    <location>
        <begin position="6"/>
        <end position="79"/>
    </location>
</feature>
<dbReference type="PRINTS" id="PR00121">
    <property type="entry name" value="NAKATPASE"/>
</dbReference>
<dbReference type="SMART" id="SM00831">
    <property type="entry name" value="Cation_ATPase_N"/>
    <property type="match status" value="1"/>
</dbReference>
<dbReference type="InterPro" id="IPR004014">
    <property type="entry name" value="ATPase_P-typ_cation-transptr_N"/>
</dbReference>
<dbReference type="FunFam" id="3.40.50.1000:FF:000083">
    <property type="entry name" value="Sodium/potassium-transporting ATPase subunit alpha"/>
    <property type="match status" value="1"/>
</dbReference>
<dbReference type="Pfam" id="PF00690">
    <property type="entry name" value="Cation_ATPase_N"/>
    <property type="match status" value="1"/>
</dbReference>
<evidence type="ECO:0000256" key="9">
    <source>
        <dbReference type="ARBA" id="ARBA00023136"/>
    </source>
</evidence>
<dbReference type="KEGG" id="cpas:Clopa_1824"/>
<keyword evidence="6" id="KW-0067">ATP-binding</keyword>
<dbReference type="STRING" id="86416.Clopa_1824"/>
<evidence type="ECO:0000256" key="4">
    <source>
        <dbReference type="ARBA" id="ARBA00022692"/>
    </source>
</evidence>
<dbReference type="InterPro" id="IPR059000">
    <property type="entry name" value="ATPase_P-type_domA"/>
</dbReference>
<evidence type="ECO:0000313" key="13">
    <source>
        <dbReference type="Proteomes" id="UP000013523"/>
    </source>
</evidence>
<evidence type="ECO:0000259" key="11">
    <source>
        <dbReference type="SMART" id="SM00831"/>
    </source>
</evidence>
<proteinExistence type="inferred from homology"/>
<feature type="transmembrane region" description="Helical" evidence="10">
    <location>
        <begin position="774"/>
        <end position="799"/>
    </location>
</feature>
<evidence type="ECO:0000313" key="12">
    <source>
        <dbReference type="EMBL" id="AGK96727.1"/>
    </source>
</evidence>
<dbReference type="AlphaFoldDB" id="R4K0W2"/>
<keyword evidence="13" id="KW-1185">Reference proteome</keyword>
<dbReference type="PANTHER" id="PTHR43294:SF21">
    <property type="entry name" value="CATION TRANSPORTING ATPASE"/>
    <property type="match status" value="1"/>
</dbReference>
<dbReference type="SFLD" id="SFLDF00027">
    <property type="entry name" value="p-type_atpase"/>
    <property type="match status" value="1"/>
</dbReference>
<dbReference type="InterPro" id="IPR008250">
    <property type="entry name" value="ATPase_P-typ_transduc_dom_A_sf"/>
</dbReference>
<keyword evidence="4 10" id="KW-0812">Transmembrane</keyword>
<dbReference type="SUPFAM" id="SSF81665">
    <property type="entry name" value="Calcium ATPase, transmembrane domain M"/>
    <property type="match status" value="1"/>
</dbReference>
<dbReference type="GO" id="GO:0016887">
    <property type="term" value="F:ATP hydrolysis activity"/>
    <property type="evidence" value="ECO:0007669"/>
    <property type="project" value="InterPro"/>
</dbReference>
<dbReference type="EMBL" id="CP003261">
    <property type="protein sequence ID" value="AGK96727.1"/>
    <property type="molecule type" value="Genomic_DNA"/>
</dbReference>
<dbReference type="SUPFAM" id="SSF56784">
    <property type="entry name" value="HAD-like"/>
    <property type="match status" value="1"/>
</dbReference>
<dbReference type="Proteomes" id="UP000013523">
    <property type="component" value="Chromosome"/>
</dbReference>
<evidence type="ECO:0000256" key="6">
    <source>
        <dbReference type="ARBA" id="ARBA00022840"/>
    </source>
</evidence>
<evidence type="ECO:0000256" key="7">
    <source>
        <dbReference type="ARBA" id="ARBA00022967"/>
    </source>
</evidence>
<dbReference type="Pfam" id="PF08282">
    <property type="entry name" value="Hydrolase_3"/>
    <property type="match status" value="1"/>
</dbReference>
<dbReference type="InterPro" id="IPR006068">
    <property type="entry name" value="ATPase_P-typ_cation-transptr_C"/>
</dbReference>
<comment type="subcellular location">
    <subcellularLocation>
        <location evidence="1">Cell membrane</location>
        <topology evidence="1">Multi-pass membrane protein</topology>
    </subcellularLocation>
</comment>
<dbReference type="SUPFAM" id="SSF81660">
    <property type="entry name" value="Metal cation-transporting ATPase, ATP-binding domain N"/>
    <property type="match status" value="1"/>
</dbReference>
<dbReference type="eggNOG" id="COG0474">
    <property type="taxonomic scope" value="Bacteria"/>
</dbReference>
<feature type="transmembrane region" description="Helical" evidence="10">
    <location>
        <begin position="82"/>
        <end position="99"/>
    </location>
</feature>
<evidence type="ECO:0000256" key="10">
    <source>
        <dbReference type="SAM" id="Phobius"/>
    </source>
</evidence>
<dbReference type="PANTHER" id="PTHR43294">
    <property type="entry name" value="SODIUM/POTASSIUM-TRANSPORTING ATPASE SUBUNIT ALPHA"/>
    <property type="match status" value="1"/>
</dbReference>
<dbReference type="InterPro" id="IPR018303">
    <property type="entry name" value="ATPase_P-typ_P_site"/>
</dbReference>
<reference evidence="12 13" key="1">
    <citation type="submission" date="2012-01" db="EMBL/GenBank/DDBJ databases">
        <title>Complete sequence of chromosome of Clostridium pasteurianum BC1.</title>
        <authorList>
            <consortium name="US DOE Joint Genome Institute"/>
            <person name="Lucas S."/>
            <person name="Han J."/>
            <person name="Lapidus A."/>
            <person name="Cheng J.-F."/>
            <person name="Goodwin L."/>
            <person name="Pitluck S."/>
            <person name="Peters L."/>
            <person name="Mikhailova N."/>
            <person name="Teshima H."/>
            <person name="Detter J.C."/>
            <person name="Han C."/>
            <person name="Tapia R."/>
            <person name="Land M."/>
            <person name="Hauser L."/>
            <person name="Kyrpides N."/>
            <person name="Ivanova N."/>
            <person name="Pagani I."/>
            <person name="Dunn J."/>
            <person name="Taghavi S."/>
            <person name="Francis A."/>
            <person name="van der Lelie D."/>
            <person name="Woyke T."/>
        </authorList>
    </citation>
    <scope>NUCLEOTIDE SEQUENCE [LARGE SCALE GENOMIC DNA]</scope>
    <source>
        <strain evidence="12 13">BC1</strain>
    </source>
</reference>
<feature type="transmembrane region" description="Helical" evidence="10">
    <location>
        <begin position="887"/>
        <end position="906"/>
    </location>
</feature>
<dbReference type="SFLD" id="SFLDS00003">
    <property type="entry name" value="Haloacid_Dehalogenase"/>
    <property type="match status" value="1"/>
</dbReference>
<keyword evidence="5" id="KW-0547">Nucleotide-binding</keyword>
<keyword evidence="7" id="KW-1278">Translocase</keyword>
<dbReference type="Gene3D" id="2.70.150.10">
    <property type="entry name" value="Calcium-transporting ATPase, cytoplasmic transduction domain A"/>
    <property type="match status" value="1"/>
</dbReference>
<dbReference type="Pfam" id="PF13246">
    <property type="entry name" value="Cation_ATPase"/>
    <property type="match status" value="1"/>
</dbReference>
<dbReference type="Gene3D" id="1.20.1110.10">
    <property type="entry name" value="Calcium-transporting ATPase, transmembrane domain"/>
    <property type="match status" value="1"/>
</dbReference>
<evidence type="ECO:0000256" key="5">
    <source>
        <dbReference type="ARBA" id="ARBA00022741"/>
    </source>
</evidence>
<keyword evidence="8 10" id="KW-1133">Transmembrane helix</keyword>
<accession>R4K0W2</accession>
<protein>
    <submittedName>
        <fullName evidence="12">Cation transport ATPase</fullName>
    </submittedName>
</protein>
<evidence type="ECO:0000256" key="3">
    <source>
        <dbReference type="ARBA" id="ARBA00022475"/>
    </source>
</evidence>
<organism evidence="12 13">
    <name type="scientific">Clostridium pasteurianum BC1</name>
    <dbReference type="NCBI Taxonomy" id="86416"/>
    <lineage>
        <taxon>Bacteria</taxon>
        <taxon>Bacillati</taxon>
        <taxon>Bacillota</taxon>
        <taxon>Clostridia</taxon>
        <taxon>Eubacteriales</taxon>
        <taxon>Clostridiaceae</taxon>
        <taxon>Clostridium</taxon>
    </lineage>
</organism>
<dbReference type="PROSITE" id="PS00154">
    <property type="entry name" value="ATPASE_E1_E2"/>
    <property type="match status" value="1"/>
</dbReference>
<feature type="transmembrane region" description="Helical" evidence="10">
    <location>
        <begin position="55"/>
        <end position="76"/>
    </location>
</feature>
<dbReference type="HOGENOM" id="CLU_002360_3_3_9"/>
<dbReference type="SFLD" id="SFLDG00002">
    <property type="entry name" value="C1.7:_P-type_atpase_like"/>
    <property type="match status" value="1"/>
</dbReference>